<protein>
    <submittedName>
        <fullName evidence="2">Uncharacterized protein</fullName>
    </submittedName>
</protein>
<organism evidence="2 3">
    <name type="scientific">Lactuca virosa</name>
    <dbReference type="NCBI Taxonomy" id="75947"/>
    <lineage>
        <taxon>Eukaryota</taxon>
        <taxon>Viridiplantae</taxon>
        <taxon>Streptophyta</taxon>
        <taxon>Embryophyta</taxon>
        <taxon>Tracheophyta</taxon>
        <taxon>Spermatophyta</taxon>
        <taxon>Magnoliopsida</taxon>
        <taxon>eudicotyledons</taxon>
        <taxon>Gunneridae</taxon>
        <taxon>Pentapetalae</taxon>
        <taxon>asterids</taxon>
        <taxon>campanulids</taxon>
        <taxon>Asterales</taxon>
        <taxon>Asteraceae</taxon>
        <taxon>Cichorioideae</taxon>
        <taxon>Cichorieae</taxon>
        <taxon>Lactucinae</taxon>
        <taxon>Lactuca</taxon>
    </lineage>
</organism>
<dbReference type="PANTHER" id="PTHR38221">
    <property type="entry name" value="BNAA04G14260D PROTEIN"/>
    <property type="match status" value="1"/>
</dbReference>
<feature type="region of interest" description="Disordered" evidence="1">
    <location>
        <begin position="62"/>
        <end position="85"/>
    </location>
</feature>
<proteinExistence type="predicted"/>
<dbReference type="AlphaFoldDB" id="A0AAU9LTR7"/>
<accession>A0AAU9LTR7</accession>
<evidence type="ECO:0000313" key="3">
    <source>
        <dbReference type="Proteomes" id="UP001157418"/>
    </source>
</evidence>
<name>A0AAU9LTR7_9ASTR</name>
<dbReference type="Proteomes" id="UP001157418">
    <property type="component" value="Unassembled WGS sequence"/>
</dbReference>
<keyword evidence="3" id="KW-1185">Reference proteome</keyword>
<dbReference type="EMBL" id="CAKMRJ010000002">
    <property type="protein sequence ID" value="CAH1416957.1"/>
    <property type="molecule type" value="Genomic_DNA"/>
</dbReference>
<sequence length="291" mass="32292">MGNAGDADLAALIIPSTGSQEEELQSCHFTRESEVFSGDMQLSSSPDEASEQATGIIMVSMPESSDDYQTPPEHHLSSQNSSNDGQVTAVVDLETGSGGVENSETMVLDDSCERMIDLTTDSDNLEFLENRHRVRVRVLEVEDHNTVMVDGNNTNTEEMETQYAVGEINSESCVAEALKMLKETVPKVFVEMPVREQETESKTSLNLDCKGERQLPFSMKGKEKINIEKHEDVFTDTLNRAWKILVGPQGKCDAEADGDDDLLETAMRRGLTLPRPRWWPPEEEEEGGFEG</sequence>
<evidence type="ECO:0000313" key="2">
    <source>
        <dbReference type="EMBL" id="CAH1416957.1"/>
    </source>
</evidence>
<reference evidence="2 3" key="1">
    <citation type="submission" date="2022-01" db="EMBL/GenBank/DDBJ databases">
        <authorList>
            <person name="Xiong W."/>
            <person name="Schranz E."/>
        </authorList>
    </citation>
    <scope>NUCLEOTIDE SEQUENCE [LARGE SCALE GENOMIC DNA]</scope>
</reference>
<gene>
    <name evidence="2" type="ORF">LVIROSA_LOCUS4684</name>
</gene>
<dbReference type="PANTHER" id="PTHR38221:SF1">
    <property type="entry name" value="OVULE PROTEIN"/>
    <property type="match status" value="1"/>
</dbReference>
<comment type="caution">
    <text evidence="2">The sequence shown here is derived from an EMBL/GenBank/DDBJ whole genome shotgun (WGS) entry which is preliminary data.</text>
</comment>
<evidence type="ECO:0000256" key="1">
    <source>
        <dbReference type="SAM" id="MobiDB-lite"/>
    </source>
</evidence>